<accession>A0A1J9R1C0</accession>
<sequence>MTLGMQRSSLRALEYRSAARMFTTAILTGKVSNYALRRITDLLRKVKTKWREIPAVCPPGCLYTPLHGAYLHYDDRRLGNGTIRAEDRLGPYPDNAPPNSPALAVERLSNPMALPGRRGQSSVRRDMTQRERIGVTSYVQKVVVANAGFQN</sequence>
<dbReference type="AlphaFoldDB" id="A0A1J9R1C0"/>
<organism evidence="1 2">
    <name type="scientific">Blastomyces percursus</name>
    <dbReference type="NCBI Taxonomy" id="1658174"/>
    <lineage>
        <taxon>Eukaryota</taxon>
        <taxon>Fungi</taxon>
        <taxon>Dikarya</taxon>
        <taxon>Ascomycota</taxon>
        <taxon>Pezizomycotina</taxon>
        <taxon>Eurotiomycetes</taxon>
        <taxon>Eurotiomycetidae</taxon>
        <taxon>Onygenales</taxon>
        <taxon>Ajellomycetaceae</taxon>
        <taxon>Blastomyces</taxon>
    </lineage>
</organism>
<name>A0A1J9R1C0_9EURO</name>
<comment type="caution">
    <text evidence="1">The sequence shown here is derived from an EMBL/GenBank/DDBJ whole genome shotgun (WGS) entry which is preliminary data.</text>
</comment>
<gene>
    <name evidence="1" type="ORF">ACJ73_06811</name>
</gene>
<proteinExistence type="predicted"/>
<dbReference type="Proteomes" id="UP000242791">
    <property type="component" value="Unassembled WGS sequence"/>
</dbReference>
<reference evidence="1 2" key="1">
    <citation type="submission" date="2015-08" db="EMBL/GenBank/DDBJ databases">
        <title>Emmonsia species relationships and genome sequence.</title>
        <authorList>
            <person name="Cuomo C.A."/>
            <person name="Schwartz I.S."/>
            <person name="Kenyon C."/>
            <person name="De Hoog G.S."/>
            <person name="Govender N.P."/>
            <person name="Botha A."/>
            <person name="Moreno L."/>
            <person name="De Vries M."/>
            <person name="Munoz J.F."/>
            <person name="Stielow J.B."/>
        </authorList>
    </citation>
    <scope>NUCLEOTIDE SEQUENCE [LARGE SCALE GENOMIC DNA]</scope>
    <source>
        <strain evidence="1 2">EI222</strain>
    </source>
</reference>
<evidence type="ECO:0000313" key="2">
    <source>
        <dbReference type="Proteomes" id="UP000242791"/>
    </source>
</evidence>
<dbReference type="VEuPathDB" id="FungiDB:ACJ73_06811"/>
<evidence type="ECO:0000313" key="1">
    <source>
        <dbReference type="EMBL" id="OJD21844.1"/>
    </source>
</evidence>
<dbReference type="EMBL" id="LGTZ01001261">
    <property type="protein sequence ID" value="OJD21844.1"/>
    <property type="molecule type" value="Genomic_DNA"/>
</dbReference>
<keyword evidence="2" id="KW-1185">Reference proteome</keyword>
<protein>
    <submittedName>
        <fullName evidence="1">Uncharacterized protein</fullName>
    </submittedName>
</protein>